<gene>
    <name evidence="2" type="ORF">BAU25_01035</name>
</gene>
<protein>
    <recommendedName>
        <fullName evidence="1">PBSX phage terminase small subunit-like N-terminal domain-containing protein</fullName>
    </recommendedName>
</protein>
<dbReference type="Pfam" id="PF10668">
    <property type="entry name" value="Phage_terminase"/>
    <property type="match status" value="1"/>
</dbReference>
<dbReference type="Proteomes" id="UP000181873">
    <property type="component" value="Unassembled WGS sequence"/>
</dbReference>
<feature type="domain" description="PBSX phage terminase small subunit-like N-terminal" evidence="1">
    <location>
        <begin position="1"/>
        <end position="60"/>
    </location>
</feature>
<sequence>MARQRSPDCDKSFKIYKASNGEKALVEIAKELNLKPSQIRKWRSQDKWEEQLKGNVTIAKRSITHVKNPETKAKKS</sequence>
<evidence type="ECO:0000313" key="2">
    <source>
        <dbReference type="EMBL" id="OJD66649.1"/>
    </source>
</evidence>
<organism evidence="2 3">
    <name type="scientific">Bacillus albus</name>
    <dbReference type="NCBI Taxonomy" id="2026189"/>
    <lineage>
        <taxon>Bacteria</taxon>
        <taxon>Bacillati</taxon>
        <taxon>Bacillota</taxon>
        <taxon>Bacilli</taxon>
        <taxon>Bacillales</taxon>
        <taxon>Bacillaceae</taxon>
        <taxon>Bacillus</taxon>
        <taxon>Bacillus cereus group</taxon>
    </lineage>
</organism>
<dbReference type="InterPro" id="IPR018925">
    <property type="entry name" value="XtmA-like_N"/>
</dbReference>
<dbReference type="AlphaFoldDB" id="A0A1J9TLD6"/>
<name>A0A1J9TLD6_9BACI</name>
<proteinExistence type="predicted"/>
<accession>A0A1J9TLD6</accession>
<evidence type="ECO:0000313" key="3">
    <source>
        <dbReference type="Proteomes" id="UP000181873"/>
    </source>
</evidence>
<dbReference type="EMBL" id="MAOE01000055">
    <property type="protein sequence ID" value="OJD66649.1"/>
    <property type="molecule type" value="Genomic_DNA"/>
</dbReference>
<reference evidence="2 3" key="1">
    <citation type="submission" date="2016-06" db="EMBL/GenBank/DDBJ databases">
        <title>First insights into the genetic diversity and population structure of in the Bacillus cereus group bacteria from diverse marine environments.</title>
        <authorList>
            <person name="Liu Y."/>
            <person name="Lai Q."/>
            <person name="Shao Z."/>
        </authorList>
    </citation>
    <scope>NUCLEOTIDE SEQUENCE [LARGE SCALE GENOMIC DNA]</scope>
    <source>
        <strain evidence="2 3">N35-10-2</strain>
    </source>
</reference>
<comment type="caution">
    <text evidence="2">The sequence shown here is derived from an EMBL/GenBank/DDBJ whole genome shotgun (WGS) entry which is preliminary data.</text>
</comment>
<evidence type="ECO:0000259" key="1">
    <source>
        <dbReference type="Pfam" id="PF10668"/>
    </source>
</evidence>